<proteinExistence type="predicted"/>
<evidence type="ECO:0000313" key="1">
    <source>
        <dbReference type="EMBL" id="PJE75872.1"/>
    </source>
</evidence>
<protein>
    <submittedName>
        <fullName evidence="1">Uncharacterized protein</fullName>
    </submittedName>
</protein>
<name>A0A2M8LEJ0_9BACT</name>
<gene>
    <name evidence="1" type="ORF">COV04_02920</name>
</gene>
<reference evidence="1 2" key="1">
    <citation type="submission" date="2017-09" db="EMBL/GenBank/DDBJ databases">
        <title>Depth-based differentiation of microbial function through sediment-hosted aquifers and enrichment of novel symbionts in the deep terrestrial subsurface.</title>
        <authorList>
            <person name="Probst A.J."/>
            <person name="Ladd B."/>
            <person name="Jarett J.K."/>
            <person name="Geller-Mcgrath D.E."/>
            <person name="Sieber C.M."/>
            <person name="Emerson J.B."/>
            <person name="Anantharaman K."/>
            <person name="Thomas B.C."/>
            <person name="Malmstrom R."/>
            <person name="Stieglmeier M."/>
            <person name="Klingl A."/>
            <person name="Woyke T."/>
            <person name="Ryan C.M."/>
            <person name="Banfield J.F."/>
        </authorList>
    </citation>
    <scope>NUCLEOTIDE SEQUENCE [LARGE SCALE GENOMIC DNA]</scope>
    <source>
        <strain evidence="1">CG10_big_fil_rev_8_21_14_0_10_48_11</strain>
    </source>
</reference>
<comment type="caution">
    <text evidence="1">The sequence shown here is derived from an EMBL/GenBank/DDBJ whole genome shotgun (WGS) entry which is preliminary data.</text>
</comment>
<accession>A0A2M8LEJ0</accession>
<dbReference type="AlphaFoldDB" id="A0A2M8LEJ0"/>
<dbReference type="Proteomes" id="UP000231152">
    <property type="component" value="Unassembled WGS sequence"/>
</dbReference>
<sequence>MTQVGVDLSSGLSTLIRSVHFLKNASFYHFKGRFVNEILTWYTKCTMTDERWQDLIGRLQDEGKIDSKYIEDLVGRPGTVESYIVTSPVGRLRLSWTSQPRKIGEKRVYSKRASSTAEVKSEYDESDIVHVFTVERDVSGEWQELNAADFAL</sequence>
<dbReference type="EMBL" id="PFET01000009">
    <property type="protein sequence ID" value="PJE75872.1"/>
    <property type="molecule type" value="Genomic_DNA"/>
</dbReference>
<evidence type="ECO:0000313" key="2">
    <source>
        <dbReference type="Proteomes" id="UP000231152"/>
    </source>
</evidence>
<organism evidence="1 2">
    <name type="scientific">Candidatus Uhrbacteria bacterium CG10_big_fil_rev_8_21_14_0_10_48_11</name>
    <dbReference type="NCBI Taxonomy" id="1975037"/>
    <lineage>
        <taxon>Bacteria</taxon>
        <taxon>Candidatus Uhriibacteriota</taxon>
    </lineage>
</organism>